<reference evidence="2" key="1">
    <citation type="submission" date="2016-11" db="UniProtKB">
        <authorList>
            <consortium name="WormBaseParasite"/>
        </authorList>
    </citation>
    <scope>IDENTIFICATION</scope>
</reference>
<name>A0A1I7WM01_HETBA</name>
<dbReference type="Proteomes" id="UP000095283">
    <property type="component" value="Unplaced"/>
</dbReference>
<dbReference type="WBParaSite" id="Hba_06096">
    <property type="protein sequence ID" value="Hba_06096"/>
    <property type="gene ID" value="Hba_06096"/>
</dbReference>
<sequence length="73" mass="8492">MENSSRVRNGTDRALLSPLYMIYTTRSSQQLLQRVEERCKKSLVSILPDHDDISFEVKEIARADCFMLFVLIL</sequence>
<keyword evidence="1" id="KW-1185">Reference proteome</keyword>
<organism evidence="1 2">
    <name type="scientific">Heterorhabditis bacteriophora</name>
    <name type="common">Entomopathogenic nematode worm</name>
    <dbReference type="NCBI Taxonomy" id="37862"/>
    <lineage>
        <taxon>Eukaryota</taxon>
        <taxon>Metazoa</taxon>
        <taxon>Ecdysozoa</taxon>
        <taxon>Nematoda</taxon>
        <taxon>Chromadorea</taxon>
        <taxon>Rhabditida</taxon>
        <taxon>Rhabditina</taxon>
        <taxon>Rhabditomorpha</taxon>
        <taxon>Strongyloidea</taxon>
        <taxon>Heterorhabditidae</taxon>
        <taxon>Heterorhabditis</taxon>
    </lineage>
</organism>
<accession>A0A1I7WM01</accession>
<protein>
    <submittedName>
        <fullName evidence="2">TIR domain-containing protein</fullName>
    </submittedName>
</protein>
<evidence type="ECO:0000313" key="1">
    <source>
        <dbReference type="Proteomes" id="UP000095283"/>
    </source>
</evidence>
<proteinExistence type="predicted"/>
<evidence type="ECO:0000313" key="2">
    <source>
        <dbReference type="WBParaSite" id="Hba_06096"/>
    </source>
</evidence>
<dbReference type="AlphaFoldDB" id="A0A1I7WM01"/>